<evidence type="ECO:0000256" key="1">
    <source>
        <dbReference type="ARBA" id="ARBA00004651"/>
    </source>
</evidence>
<evidence type="ECO:0000256" key="4">
    <source>
        <dbReference type="ARBA" id="ARBA00022475"/>
    </source>
</evidence>
<dbReference type="Proteomes" id="UP001428817">
    <property type="component" value="Unassembled WGS sequence"/>
</dbReference>
<keyword evidence="5 8" id="KW-0812">Transmembrane</keyword>
<sequence length="434" mass="45433">MSGWLAERFGLARIYALSLAGFAVGSALCGIAGNLGSLIVFRVLQAIPGGIMPVVSMTMVYVIVPREKLGQAMGIFGVGIVFAPATGPVLGGYFVQHLDWRLVFLVNVPVGLLGALAAHLVLPRTAGRRGRRFDLPGFTCIGLGLFAVLLAAEEGSDWGWGGYRILMLLTFGALALAAFVVVELSVDQPLLDLRAFRVWPFTSSLLMLAALQVNMIATSFLIPVFLQQGQGKQAFDAGLLMLPSAVATGLVTPIAGQLYDKIGPRWLGVFGLGICASGTYLLGGITPNMTRADLIAWSCVWGLGLGLSIMPLMTAGLAALPPARTNEGSALNNVVRQTAGALGLAVLNALSTSQQAQLFADRTALTRATAAPPTTPEGLGELYGRYRTLSVQVLATSYANLFLVVAALTGAGVLLALFLRKPSATEGPQMPVGH</sequence>
<accession>A0ABP9RFS4</accession>
<keyword evidence="11" id="KW-1185">Reference proteome</keyword>
<proteinExistence type="inferred from homology"/>
<evidence type="ECO:0000313" key="10">
    <source>
        <dbReference type="EMBL" id="GAA5176141.1"/>
    </source>
</evidence>
<evidence type="ECO:0000256" key="8">
    <source>
        <dbReference type="SAM" id="Phobius"/>
    </source>
</evidence>
<keyword evidence="3" id="KW-0813">Transport</keyword>
<dbReference type="InterPro" id="IPR020846">
    <property type="entry name" value="MFS_dom"/>
</dbReference>
<evidence type="ECO:0000256" key="3">
    <source>
        <dbReference type="ARBA" id="ARBA00022448"/>
    </source>
</evidence>
<dbReference type="Gene3D" id="1.20.1720.10">
    <property type="entry name" value="Multidrug resistance protein D"/>
    <property type="match status" value="1"/>
</dbReference>
<name>A0ABP9RFS4_9PSEU</name>
<organism evidence="10 11">
    <name type="scientific">Pseudonocardia eucalypti</name>
    <dbReference type="NCBI Taxonomy" id="648755"/>
    <lineage>
        <taxon>Bacteria</taxon>
        <taxon>Bacillati</taxon>
        <taxon>Actinomycetota</taxon>
        <taxon>Actinomycetes</taxon>
        <taxon>Pseudonocardiales</taxon>
        <taxon>Pseudonocardiaceae</taxon>
        <taxon>Pseudonocardia</taxon>
    </lineage>
</organism>
<feature type="transmembrane region" description="Helical" evidence="8">
    <location>
        <begin position="75"/>
        <end position="96"/>
    </location>
</feature>
<protein>
    <submittedName>
        <fullName evidence="10">DHA2 family efflux MFS transporter permease subunit</fullName>
    </submittedName>
</protein>
<dbReference type="EMBL" id="BAABJP010000068">
    <property type="protein sequence ID" value="GAA5176141.1"/>
    <property type="molecule type" value="Genomic_DNA"/>
</dbReference>
<dbReference type="PANTHER" id="PTHR42718:SF9">
    <property type="entry name" value="MAJOR FACILITATOR SUPERFAMILY MULTIDRUG TRANSPORTER MFSC"/>
    <property type="match status" value="1"/>
</dbReference>
<feature type="transmembrane region" description="Helical" evidence="8">
    <location>
        <begin position="164"/>
        <end position="184"/>
    </location>
</feature>
<dbReference type="InterPro" id="IPR011701">
    <property type="entry name" value="MFS"/>
</dbReference>
<feature type="transmembrane region" description="Helical" evidence="8">
    <location>
        <begin position="12"/>
        <end position="33"/>
    </location>
</feature>
<evidence type="ECO:0000259" key="9">
    <source>
        <dbReference type="PROSITE" id="PS50850"/>
    </source>
</evidence>
<evidence type="ECO:0000313" key="11">
    <source>
        <dbReference type="Proteomes" id="UP001428817"/>
    </source>
</evidence>
<evidence type="ECO:0000256" key="7">
    <source>
        <dbReference type="ARBA" id="ARBA00023136"/>
    </source>
</evidence>
<dbReference type="PANTHER" id="PTHR42718">
    <property type="entry name" value="MAJOR FACILITATOR SUPERFAMILY MULTIDRUG TRANSPORTER MFSC"/>
    <property type="match status" value="1"/>
</dbReference>
<comment type="subcellular location">
    <subcellularLocation>
        <location evidence="1">Cell membrane</location>
        <topology evidence="1">Multi-pass membrane protein</topology>
    </subcellularLocation>
</comment>
<feature type="transmembrane region" description="Helical" evidence="8">
    <location>
        <begin position="238"/>
        <end position="259"/>
    </location>
</feature>
<feature type="transmembrane region" description="Helical" evidence="8">
    <location>
        <begin position="133"/>
        <end position="152"/>
    </location>
</feature>
<gene>
    <name evidence="10" type="ORF">GCM10023321_83770</name>
</gene>
<dbReference type="PROSITE" id="PS50850">
    <property type="entry name" value="MFS"/>
    <property type="match status" value="1"/>
</dbReference>
<evidence type="ECO:0000256" key="5">
    <source>
        <dbReference type="ARBA" id="ARBA00022692"/>
    </source>
</evidence>
<dbReference type="NCBIfam" id="TIGR00711">
    <property type="entry name" value="efflux_EmrB"/>
    <property type="match status" value="1"/>
</dbReference>
<feature type="transmembrane region" description="Helical" evidence="8">
    <location>
        <begin position="266"/>
        <end position="283"/>
    </location>
</feature>
<dbReference type="InterPro" id="IPR004638">
    <property type="entry name" value="EmrB-like"/>
</dbReference>
<dbReference type="Gene3D" id="1.20.1250.20">
    <property type="entry name" value="MFS general substrate transporter like domains"/>
    <property type="match status" value="1"/>
</dbReference>
<dbReference type="CDD" id="cd17503">
    <property type="entry name" value="MFS_LmrB_MDR_like"/>
    <property type="match status" value="1"/>
</dbReference>
<evidence type="ECO:0000256" key="2">
    <source>
        <dbReference type="ARBA" id="ARBA00008537"/>
    </source>
</evidence>
<feature type="transmembrane region" description="Helical" evidence="8">
    <location>
        <begin position="295"/>
        <end position="320"/>
    </location>
</feature>
<feature type="transmembrane region" description="Helical" evidence="8">
    <location>
        <begin position="205"/>
        <end position="226"/>
    </location>
</feature>
<feature type="transmembrane region" description="Helical" evidence="8">
    <location>
        <begin position="39"/>
        <end position="63"/>
    </location>
</feature>
<comment type="caution">
    <text evidence="10">The sequence shown here is derived from an EMBL/GenBank/DDBJ whole genome shotgun (WGS) entry which is preliminary data.</text>
</comment>
<dbReference type="InterPro" id="IPR036259">
    <property type="entry name" value="MFS_trans_sf"/>
</dbReference>
<keyword evidence="4" id="KW-1003">Cell membrane</keyword>
<dbReference type="SUPFAM" id="SSF103473">
    <property type="entry name" value="MFS general substrate transporter"/>
    <property type="match status" value="1"/>
</dbReference>
<reference evidence="11" key="1">
    <citation type="journal article" date="2019" name="Int. J. Syst. Evol. Microbiol.">
        <title>The Global Catalogue of Microorganisms (GCM) 10K type strain sequencing project: providing services to taxonomists for standard genome sequencing and annotation.</title>
        <authorList>
            <consortium name="The Broad Institute Genomics Platform"/>
            <consortium name="The Broad Institute Genome Sequencing Center for Infectious Disease"/>
            <person name="Wu L."/>
            <person name="Ma J."/>
        </authorList>
    </citation>
    <scope>NUCLEOTIDE SEQUENCE [LARGE SCALE GENOMIC DNA]</scope>
    <source>
        <strain evidence="11">JCM 18303</strain>
    </source>
</reference>
<evidence type="ECO:0000256" key="6">
    <source>
        <dbReference type="ARBA" id="ARBA00022989"/>
    </source>
</evidence>
<feature type="transmembrane region" description="Helical" evidence="8">
    <location>
        <begin position="102"/>
        <end position="121"/>
    </location>
</feature>
<feature type="transmembrane region" description="Helical" evidence="8">
    <location>
        <begin position="393"/>
        <end position="419"/>
    </location>
</feature>
<feature type="domain" description="Major facilitator superfamily (MFS) profile" evidence="9">
    <location>
        <begin position="1"/>
        <end position="424"/>
    </location>
</feature>
<keyword evidence="7 8" id="KW-0472">Membrane</keyword>
<keyword evidence="6 8" id="KW-1133">Transmembrane helix</keyword>
<comment type="similarity">
    <text evidence="2">Belongs to the major facilitator superfamily. EmrB family.</text>
</comment>
<dbReference type="Pfam" id="PF07690">
    <property type="entry name" value="MFS_1"/>
    <property type="match status" value="1"/>
</dbReference>